<reference evidence="12 13" key="1">
    <citation type="submission" date="2021-01" db="EMBL/GenBank/DDBJ databases">
        <title>Whole genome shotgun sequence of Microbispora corallina NBRC 16416.</title>
        <authorList>
            <person name="Komaki H."/>
            <person name="Tamura T."/>
        </authorList>
    </citation>
    <scope>NUCLEOTIDE SEQUENCE [LARGE SCALE GENOMIC DNA]</scope>
    <source>
        <strain evidence="12 13">NBRC 16416</strain>
    </source>
</reference>
<dbReference type="Pfam" id="PF07730">
    <property type="entry name" value="HisKA_3"/>
    <property type="match status" value="1"/>
</dbReference>
<dbReference type="PANTHER" id="PTHR24421">
    <property type="entry name" value="NITRATE/NITRITE SENSOR PROTEIN NARX-RELATED"/>
    <property type="match status" value="1"/>
</dbReference>
<dbReference type="InterPro" id="IPR050482">
    <property type="entry name" value="Sensor_HK_TwoCompSys"/>
</dbReference>
<evidence type="ECO:0000256" key="7">
    <source>
        <dbReference type="ARBA" id="ARBA00022840"/>
    </source>
</evidence>
<comment type="catalytic activity">
    <reaction evidence="1">
        <text>ATP + protein L-histidine = ADP + protein N-phospho-L-histidine.</text>
        <dbReference type="EC" id="2.7.13.3"/>
    </reaction>
</comment>
<sequence>MVAVERPPGDLRSGAMTERPPPLADPFAERGRVRRSMRDWAVDTLLFLLAAVVTLLLSMLVWTDPALSPPMAMLDQVLGGLACAALWLRRRWPVGLALALAALSTFSMLVAAAGLVAVFTVVVHRRFPIAAPVVGLHLLAILPYTLLRPDPDLSFWASVLVSVLVYALVVAWGLFVRARRQLVLSLRERVRRAEVEAALREERARGAERERIAREMHDVLAHRISLLSLYAGGLEFRPDAPAADISRAAGAIRSSAHQALEDLREVIGVLRGGPEDAVPERPQPTLTDVPELVAECRRAGMEIELAMPEPAAEPPGGLGRNAYRIIQEGLTNARKHAPGSAVRVTVSGGPGEGLVVDVANAGPARPVAAGARAATKGVRHTATAVPRGGAAPAPGLGDGGALPGGVSPAPGRSAAARGSAVAVPDAAPPVVAVPAAAGLPGSGTGLIGLAERASLTGGRLDHGPADGGGFRLRAWLPWPA</sequence>
<dbReference type="Gene3D" id="3.30.565.10">
    <property type="entry name" value="Histidine kinase-like ATPase, C-terminal domain"/>
    <property type="match status" value="1"/>
</dbReference>
<feature type="region of interest" description="Disordered" evidence="9">
    <location>
        <begin position="383"/>
        <end position="413"/>
    </location>
</feature>
<evidence type="ECO:0000256" key="3">
    <source>
        <dbReference type="ARBA" id="ARBA00022553"/>
    </source>
</evidence>
<dbReference type="CDD" id="cd16917">
    <property type="entry name" value="HATPase_UhpB-NarQ-NarX-like"/>
    <property type="match status" value="1"/>
</dbReference>
<evidence type="ECO:0000313" key="12">
    <source>
        <dbReference type="EMBL" id="GIH37323.1"/>
    </source>
</evidence>
<feature type="transmembrane region" description="Helical" evidence="10">
    <location>
        <begin position="96"/>
        <end position="122"/>
    </location>
</feature>
<dbReference type="EMBL" id="BOOC01000001">
    <property type="protein sequence ID" value="GIH37323.1"/>
    <property type="molecule type" value="Genomic_DNA"/>
</dbReference>
<evidence type="ECO:0000256" key="5">
    <source>
        <dbReference type="ARBA" id="ARBA00022741"/>
    </source>
</evidence>
<keyword evidence="6" id="KW-0418">Kinase</keyword>
<feature type="region of interest" description="Disordered" evidence="9">
    <location>
        <begin position="1"/>
        <end position="27"/>
    </location>
</feature>
<name>A0ABQ4FRG6_9ACTN</name>
<organism evidence="12 13">
    <name type="scientific">Microbispora corallina</name>
    <dbReference type="NCBI Taxonomy" id="83302"/>
    <lineage>
        <taxon>Bacteria</taxon>
        <taxon>Bacillati</taxon>
        <taxon>Actinomycetota</taxon>
        <taxon>Actinomycetes</taxon>
        <taxon>Streptosporangiales</taxon>
        <taxon>Streptosporangiaceae</taxon>
        <taxon>Microbispora</taxon>
    </lineage>
</organism>
<dbReference type="EC" id="2.7.13.3" evidence="2"/>
<feature type="compositionally biased region" description="Low complexity" evidence="9">
    <location>
        <begin position="386"/>
        <end position="395"/>
    </location>
</feature>
<accession>A0ABQ4FRG6</accession>
<proteinExistence type="predicted"/>
<comment type="caution">
    <text evidence="12">The sequence shown here is derived from an EMBL/GenBank/DDBJ whole genome shotgun (WGS) entry which is preliminary data.</text>
</comment>
<feature type="domain" description="Signal transduction histidine kinase subgroup 3 dimerisation and phosphoacceptor" evidence="11">
    <location>
        <begin position="208"/>
        <end position="272"/>
    </location>
</feature>
<feature type="transmembrane region" description="Helical" evidence="10">
    <location>
        <begin position="153"/>
        <end position="175"/>
    </location>
</feature>
<feature type="compositionally biased region" description="Low complexity" evidence="9">
    <location>
        <begin position="404"/>
        <end position="413"/>
    </location>
</feature>
<dbReference type="SUPFAM" id="SSF55874">
    <property type="entry name" value="ATPase domain of HSP90 chaperone/DNA topoisomerase II/histidine kinase"/>
    <property type="match status" value="1"/>
</dbReference>
<keyword evidence="10" id="KW-0472">Membrane</keyword>
<gene>
    <name evidence="12" type="ORF">Mco01_03230</name>
</gene>
<evidence type="ECO:0000256" key="4">
    <source>
        <dbReference type="ARBA" id="ARBA00022679"/>
    </source>
</evidence>
<keyword evidence="3" id="KW-0597">Phosphoprotein</keyword>
<keyword evidence="8" id="KW-0902">Two-component regulatory system</keyword>
<keyword evidence="4" id="KW-0808">Transferase</keyword>
<dbReference type="PANTHER" id="PTHR24421:SF10">
    <property type="entry name" value="NITRATE_NITRITE SENSOR PROTEIN NARQ"/>
    <property type="match status" value="1"/>
</dbReference>
<keyword evidence="10" id="KW-0812">Transmembrane</keyword>
<feature type="transmembrane region" description="Helical" evidence="10">
    <location>
        <begin position="129"/>
        <end position="147"/>
    </location>
</feature>
<dbReference type="Proteomes" id="UP000603904">
    <property type="component" value="Unassembled WGS sequence"/>
</dbReference>
<evidence type="ECO:0000256" key="8">
    <source>
        <dbReference type="ARBA" id="ARBA00023012"/>
    </source>
</evidence>
<feature type="transmembrane region" description="Helical" evidence="10">
    <location>
        <begin position="40"/>
        <end position="62"/>
    </location>
</feature>
<dbReference type="Gene3D" id="1.20.5.1930">
    <property type="match status" value="1"/>
</dbReference>
<evidence type="ECO:0000313" key="13">
    <source>
        <dbReference type="Proteomes" id="UP000603904"/>
    </source>
</evidence>
<evidence type="ECO:0000256" key="2">
    <source>
        <dbReference type="ARBA" id="ARBA00012438"/>
    </source>
</evidence>
<dbReference type="InterPro" id="IPR036890">
    <property type="entry name" value="HATPase_C_sf"/>
</dbReference>
<evidence type="ECO:0000256" key="6">
    <source>
        <dbReference type="ARBA" id="ARBA00022777"/>
    </source>
</evidence>
<keyword evidence="7" id="KW-0067">ATP-binding</keyword>
<keyword evidence="13" id="KW-1185">Reference proteome</keyword>
<keyword evidence="5" id="KW-0547">Nucleotide-binding</keyword>
<evidence type="ECO:0000256" key="9">
    <source>
        <dbReference type="SAM" id="MobiDB-lite"/>
    </source>
</evidence>
<evidence type="ECO:0000259" key="11">
    <source>
        <dbReference type="Pfam" id="PF07730"/>
    </source>
</evidence>
<protein>
    <recommendedName>
        <fullName evidence="2">histidine kinase</fullName>
        <ecNumber evidence="2">2.7.13.3</ecNumber>
    </recommendedName>
</protein>
<dbReference type="InterPro" id="IPR011712">
    <property type="entry name" value="Sig_transdc_His_kin_sub3_dim/P"/>
</dbReference>
<keyword evidence="10" id="KW-1133">Transmembrane helix</keyword>
<evidence type="ECO:0000256" key="1">
    <source>
        <dbReference type="ARBA" id="ARBA00000085"/>
    </source>
</evidence>
<evidence type="ECO:0000256" key="10">
    <source>
        <dbReference type="SAM" id="Phobius"/>
    </source>
</evidence>